<dbReference type="GO" id="GO:0016020">
    <property type="term" value="C:membrane"/>
    <property type="evidence" value="ECO:0007669"/>
    <property type="project" value="UniProtKB-SubCell"/>
</dbReference>
<keyword evidence="2" id="KW-0808">Transferase</keyword>
<organism evidence="6 7">
    <name type="scientific">Allacma fusca</name>
    <dbReference type="NCBI Taxonomy" id="39272"/>
    <lineage>
        <taxon>Eukaryota</taxon>
        <taxon>Metazoa</taxon>
        <taxon>Ecdysozoa</taxon>
        <taxon>Arthropoda</taxon>
        <taxon>Hexapoda</taxon>
        <taxon>Collembola</taxon>
        <taxon>Symphypleona</taxon>
        <taxon>Sminthuridae</taxon>
        <taxon>Allacma</taxon>
    </lineage>
</organism>
<evidence type="ECO:0000313" key="6">
    <source>
        <dbReference type="EMBL" id="CAG7820483.1"/>
    </source>
</evidence>
<reference evidence="6" key="1">
    <citation type="submission" date="2021-06" db="EMBL/GenBank/DDBJ databases">
        <authorList>
            <person name="Hodson N. C."/>
            <person name="Mongue J. A."/>
            <person name="Jaron S. K."/>
        </authorList>
    </citation>
    <scope>NUCLEOTIDE SEQUENCE</scope>
</reference>
<gene>
    <name evidence="6" type="ORF">AFUS01_LOCUS30873</name>
</gene>
<dbReference type="InterPro" id="IPR015338">
    <property type="entry name" value="GT64_dom"/>
</dbReference>
<comment type="subcellular location">
    <subcellularLocation>
        <location evidence="1">Membrane</location>
    </subcellularLocation>
</comment>
<dbReference type="Pfam" id="PF09258">
    <property type="entry name" value="Glyco_transf_64"/>
    <property type="match status" value="1"/>
</dbReference>
<feature type="non-terminal residue" evidence="6">
    <location>
        <position position="1"/>
    </location>
</feature>
<dbReference type="InterPro" id="IPR004263">
    <property type="entry name" value="Exostosin"/>
</dbReference>
<name>A0A8J2PFS7_9HEXA</name>
<dbReference type="PANTHER" id="PTHR48261:SF2">
    <property type="entry name" value="ACETYLGLUCOSAMINYLTRANSFERASE"/>
    <property type="match status" value="1"/>
</dbReference>
<dbReference type="PANTHER" id="PTHR48261">
    <property type="entry name" value="ACETYLGLUCOSAMINYLTRANSFERASE"/>
    <property type="match status" value="1"/>
</dbReference>
<dbReference type="GO" id="GO:1901135">
    <property type="term" value="P:carbohydrate derivative metabolic process"/>
    <property type="evidence" value="ECO:0007669"/>
    <property type="project" value="UniProtKB-ARBA"/>
</dbReference>
<evidence type="ECO:0000259" key="5">
    <source>
        <dbReference type="Pfam" id="PF09258"/>
    </source>
</evidence>
<evidence type="ECO:0000256" key="1">
    <source>
        <dbReference type="ARBA" id="ARBA00004370"/>
    </source>
</evidence>
<comment type="caution">
    <text evidence="6">The sequence shown here is derived from an EMBL/GenBank/DDBJ whole genome shotgun (WGS) entry which is preliminary data.</text>
</comment>
<keyword evidence="3" id="KW-0472">Membrane</keyword>
<dbReference type="AlphaFoldDB" id="A0A8J2PFS7"/>
<evidence type="ECO:0000313" key="7">
    <source>
        <dbReference type="Proteomes" id="UP000708208"/>
    </source>
</evidence>
<dbReference type="GO" id="GO:0016757">
    <property type="term" value="F:glycosyltransferase activity"/>
    <property type="evidence" value="ECO:0007669"/>
    <property type="project" value="InterPro"/>
</dbReference>
<protein>
    <recommendedName>
        <fullName evidence="5">Glycosyl transferase 64 domain-containing protein</fullName>
    </recommendedName>
</protein>
<accession>A0A8J2PFS7</accession>
<keyword evidence="7" id="KW-1185">Reference proteome</keyword>
<dbReference type="OrthoDB" id="5954868at2759"/>
<keyword evidence="4" id="KW-1015">Disulfide bond</keyword>
<sequence length="59" mass="7023">SRRFWHHAYMYHLPRDIREWVDARMNCEDIAMNFLVSHHTGKAPVKVRPFSSVILTVLS</sequence>
<dbReference type="Proteomes" id="UP000708208">
    <property type="component" value="Unassembled WGS sequence"/>
</dbReference>
<feature type="domain" description="Glycosyl transferase 64" evidence="5">
    <location>
        <begin position="4"/>
        <end position="49"/>
    </location>
</feature>
<dbReference type="EMBL" id="CAJVCH010479857">
    <property type="protein sequence ID" value="CAG7820483.1"/>
    <property type="molecule type" value="Genomic_DNA"/>
</dbReference>
<proteinExistence type="predicted"/>
<evidence type="ECO:0000256" key="2">
    <source>
        <dbReference type="ARBA" id="ARBA00022679"/>
    </source>
</evidence>
<evidence type="ECO:0000256" key="4">
    <source>
        <dbReference type="ARBA" id="ARBA00023157"/>
    </source>
</evidence>
<evidence type="ECO:0000256" key="3">
    <source>
        <dbReference type="ARBA" id="ARBA00023136"/>
    </source>
</evidence>